<keyword evidence="2" id="KW-0732">Signal</keyword>
<dbReference type="HOGENOM" id="CLU_1106393_0_0_4"/>
<dbReference type="eggNOG" id="COG3595">
    <property type="taxonomic scope" value="Bacteria"/>
</dbReference>
<dbReference type="Pfam" id="PF10988">
    <property type="entry name" value="DUF2807"/>
    <property type="match status" value="1"/>
</dbReference>
<reference evidence="5" key="1">
    <citation type="journal article" date="2011" name="J. Bacteriol.">
        <title>Complete genome sequence of the haloaromatic acid-degrading bacterium Achromobacter xylosoxidans A8.</title>
        <authorList>
            <person name="Strnad H."/>
            <person name="Ridl J."/>
            <person name="Paces J."/>
            <person name="Kolar M."/>
            <person name="Vlcek C."/>
            <person name="Paces V."/>
        </authorList>
    </citation>
    <scope>NUCLEOTIDE SEQUENCE [LARGE SCALE GENOMIC DNA]</scope>
    <source>
        <strain evidence="5">A8</strain>
        <plasmid evidence="5">pA82</plasmid>
    </source>
</reference>
<dbReference type="KEGG" id="axy:AXYL_06770"/>
<feature type="compositionally biased region" description="Polar residues" evidence="1">
    <location>
        <begin position="26"/>
        <end position="47"/>
    </location>
</feature>
<dbReference type="RefSeq" id="WP_013397240.1">
    <property type="nucleotide sequence ID" value="NC_014642.1"/>
</dbReference>
<dbReference type="AlphaFoldDB" id="E3HY98"/>
<proteinExistence type="predicted"/>
<organism evidence="4 5">
    <name type="scientific">Achromobacter xylosoxidans (strain A8)</name>
    <dbReference type="NCBI Taxonomy" id="762376"/>
    <lineage>
        <taxon>Bacteria</taxon>
        <taxon>Pseudomonadati</taxon>
        <taxon>Pseudomonadota</taxon>
        <taxon>Betaproteobacteria</taxon>
        <taxon>Burkholderiales</taxon>
        <taxon>Alcaligenaceae</taxon>
        <taxon>Achromobacter</taxon>
    </lineage>
</organism>
<feature type="region of interest" description="Disordered" evidence="1">
    <location>
        <begin position="26"/>
        <end position="58"/>
    </location>
</feature>
<dbReference type="InterPro" id="IPR021255">
    <property type="entry name" value="DUF2807"/>
</dbReference>
<dbReference type="EMBL" id="CP002289">
    <property type="protein sequence ID" value="ADP20052.1"/>
    <property type="molecule type" value="Genomic_DNA"/>
</dbReference>
<evidence type="ECO:0000313" key="5">
    <source>
        <dbReference type="Proteomes" id="UP000006876"/>
    </source>
</evidence>
<name>E3HY98_ACHXA</name>
<dbReference type="PATRIC" id="fig|762376.5.peg.6733"/>
<feature type="signal peptide" evidence="2">
    <location>
        <begin position="1"/>
        <end position="21"/>
    </location>
</feature>
<accession>E3HY98</accession>
<evidence type="ECO:0000256" key="2">
    <source>
        <dbReference type="SAM" id="SignalP"/>
    </source>
</evidence>
<sequence>MKPSAYFLLGILINFAGLAHAFDRTAPSTSQNAKANMTPSSMQSREQGNPPKTALDDPEWTVPASYITENRPLQQISKLAVNGAVDVVFRRSSTPTFYVAGETAEAVASVKTHYEGDRLIIEREGSTFNFSGGSVTINGSGNVVVNGTRIGSAQQGHAADSKSTTVISQGKVIVGLGLPEAPSISLQGNGDIGLIDLKQHALAVSIKGSGNVTASGTATSLSVDVAGSGDVDARDLITTNASLSIAGSGDIEAFVRSSVHARVAGSGDIVVLGNPQQRDHSVAGSGKVKFR</sequence>
<keyword evidence="4" id="KW-0614">Plasmid</keyword>
<geneLocation type="plasmid" evidence="4 5">
    <name>pA82</name>
</geneLocation>
<evidence type="ECO:0000259" key="3">
    <source>
        <dbReference type="Pfam" id="PF10988"/>
    </source>
</evidence>
<dbReference type="Proteomes" id="UP000006876">
    <property type="component" value="Plasmid pA82"/>
</dbReference>
<dbReference type="Gene3D" id="2.160.20.120">
    <property type="match status" value="1"/>
</dbReference>
<evidence type="ECO:0000313" key="4">
    <source>
        <dbReference type="EMBL" id="ADP20052.1"/>
    </source>
</evidence>
<feature type="domain" description="Putative auto-transporter adhesin head GIN" evidence="3">
    <location>
        <begin position="77"/>
        <end position="275"/>
    </location>
</feature>
<protein>
    <recommendedName>
        <fullName evidence="3">Putative auto-transporter adhesin head GIN domain-containing protein</fullName>
    </recommendedName>
</protein>
<gene>
    <name evidence="4" type="ordered locus">AXYL_06770</name>
</gene>
<evidence type="ECO:0000256" key="1">
    <source>
        <dbReference type="SAM" id="MobiDB-lite"/>
    </source>
</evidence>
<feature type="chain" id="PRO_5003170926" description="Putative auto-transporter adhesin head GIN domain-containing protein" evidence="2">
    <location>
        <begin position="22"/>
        <end position="291"/>
    </location>
</feature>